<evidence type="ECO:0000259" key="2">
    <source>
        <dbReference type="Pfam" id="PF09992"/>
    </source>
</evidence>
<dbReference type="OrthoDB" id="192253at2759"/>
<evidence type="ECO:0000313" key="3">
    <source>
        <dbReference type="EMBL" id="GMI01559.1"/>
    </source>
</evidence>
<keyword evidence="4" id="KW-1185">Reference proteome</keyword>
<feature type="compositionally biased region" description="Gly residues" evidence="1">
    <location>
        <begin position="512"/>
        <end position="524"/>
    </location>
</feature>
<dbReference type="PANTHER" id="PTHR40446:SF2">
    <property type="entry name" value="N-ACETYLGLUCOSAMINE-1-PHOSPHODIESTER ALPHA-N-ACETYLGLUCOSAMINIDASE"/>
    <property type="match status" value="1"/>
</dbReference>
<dbReference type="InterPro" id="IPR018711">
    <property type="entry name" value="NAGPA"/>
</dbReference>
<gene>
    <name evidence="3" type="ORF">TrLO_g10208</name>
</gene>
<accession>A0A9W7CBC0</accession>
<comment type="caution">
    <text evidence="3">The sequence shown here is derived from an EMBL/GenBank/DDBJ whole genome shotgun (WGS) entry which is preliminary data.</text>
</comment>
<dbReference type="Proteomes" id="UP001165122">
    <property type="component" value="Unassembled WGS sequence"/>
</dbReference>
<name>A0A9W7CBC0_9STRA</name>
<feature type="domain" description="Phosphodiester glycosidase" evidence="2">
    <location>
        <begin position="388"/>
        <end position="503"/>
    </location>
</feature>
<organism evidence="3 4">
    <name type="scientific">Triparma laevis f. longispina</name>
    <dbReference type="NCBI Taxonomy" id="1714387"/>
    <lineage>
        <taxon>Eukaryota</taxon>
        <taxon>Sar</taxon>
        <taxon>Stramenopiles</taxon>
        <taxon>Ochrophyta</taxon>
        <taxon>Bolidophyceae</taxon>
        <taxon>Parmales</taxon>
        <taxon>Triparmaceae</taxon>
        <taxon>Triparma</taxon>
    </lineage>
</organism>
<dbReference type="GO" id="GO:0033299">
    <property type="term" value="P:secretion of lysosomal enzymes"/>
    <property type="evidence" value="ECO:0007669"/>
    <property type="project" value="TreeGrafter"/>
</dbReference>
<protein>
    <recommendedName>
        <fullName evidence="2">Phosphodiester glycosidase domain-containing protein</fullName>
    </recommendedName>
</protein>
<dbReference type="Pfam" id="PF09992">
    <property type="entry name" value="NAGPA"/>
    <property type="match status" value="1"/>
</dbReference>
<dbReference type="PANTHER" id="PTHR40446">
    <property type="entry name" value="N-ACETYLGLUCOSAMINE-1-PHOSPHODIESTER ALPHA-N-ACETYLGLUCOSAMINIDASE"/>
    <property type="match status" value="1"/>
</dbReference>
<reference evidence="4" key="1">
    <citation type="journal article" date="2023" name="Commun. Biol.">
        <title>Genome analysis of Parmales, the sister group of diatoms, reveals the evolutionary specialization of diatoms from phago-mixotrophs to photoautotrophs.</title>
        <authorList>
            <person name="Ban H."/>
            <person name="Sato S."/>
            <person name="Yoshikawa S."/>
            <person name="Yamada K."/>
            <person name="Nakamura Y."/>
            <person name="Ichinomiya M."/>
            <person name="Sato N."/>
            <person name="Blanc-Mathieu R."/>
            <person name="Endo H."/>
            <person name="Kuwata A."/>
            <person name="Ogata H."/>
        </authorList>
    </citation>
    <scope>NUCLEOTIDE SEQUENCE [LARGE SCALE GENOMIC DNA]</scope>
    <source>
        <strain evidence="4">NIES 3700</strain>
    </source>
</reference>
<dbReference type="AlphaFoldDB" id="A0A9W7CBC0"/>
<evidence type="ECO:0000313" key="4">
    <source>
        <dbReference type="Proteomes" id="UP001165122"/>
    </source>
</evidence>
<feature type="region of interest" description="Disordered" evidence="1">
    <location>
        <begin position="505"/>
        <end position="525"/>
    </location>
</feature>
<sequence>MSAPWLTTLGPNLTETSRETLSAFPNTSSTPSPTLLRKASLSSLESLFTSCEEILKPLPKQIFEACKKALDGDEKQATMFSNRFKKVAEILHSGDSELHKIYFVALVCRACEIIDEPDSFSLNNLSRKALRVRAVSDFYYSHSAVLYHLSIPERSTSTLPQLIAEIIWSSPAIGIQHGLLSGLTNLPCGPIRANVMIVDPNFRSFQCLDVRSEENQRLLVQTDAFAVSGGFFLFSEAPILEPSKRTDPVGALFSNGEMINPPLFSRGSLIEIEEGVRVEVIDIIDWTFEVNVEQSGVCVLKRKITHRNVNVDVDTNTCVAYNRAYGMKTPTLLSNCIAISVVNTKLNSITTASTSVDIPLAGIVIICNFSGEELCYDKLSNQVIWVRPQNSPKILNCMSAGPMLVSNSSVDIDKDREDFTKNAPPVTFSQDETFDTNLLPRMGCGMKSNNEIVFVAVDGRDMEAPGVTLHMLAEILLELGCVSAVNFDGGSSKRMIIGGQDVDTHSTEVRGAGSGGGSGGGGEGVHLAPVRTLKTAVLMTMKI</sequence>
<dbReference type="EMBL" id="BRXW01000035">
    <property type="protein sequence ID" value="GMI01559.1"/>
    <property type="molecule type" value="Genomic_DNA"/>
</dbReference>
<proteinExistence type="predicted"/>
<evidence type="ECO:0000256" key="1">
    <source>
        <dbReference type="SAM" id="MobiDB-lite"/>
    </source>
</evidence>